<dbReference type="AlphaFoldDB" id="A0A5R9A2W2"/>
<protein>
    <submittedName>
        <fullName evidence="3">Uncharacterized protein</fullName>
    </submittedName>
</protein>
<organism evidence="3 4">
    <name type="scientific">Nesterenkonia sphaerica</name>
    <dbReference type="NCBI Taxonomy" id="1804988"/>
    <lineage>
        <taxon>Bacteria</taxon>
        <taxon>Bacillati</taxon>
        <taxon>Actinomycetota</taxon>
        <taxon>Actinomycetes</taxon>
        <taxon>Micrococcales</taxon>
        <taxon>Micrococcaceae</taxon>
        <taxon>Nesterenkonia</taxon>
    </lineage>
</organism>
<dbReference type="InterPro" id="IPR045512">
    <property type="entry name" value="DUF6480"/>
</dbReference>
<feature type="compositionally biased region" description="Low complexity" evidence="1">
    <location>
        <begin position="26"/>
        <end position="53"/>
    </location>
</feature>
<evidence type="ECO:0000256" key="2">
    <source>
        <dbReference type="SAM" id="Phobius"/>
    </source>
</evidence>
<feature type="transmembrane region" description="Helical" evidence="2">
    <location>
        <begin position="55"/>
        <end position="78"/>
    </location>
</feature>
<evidence type="ECO:0000256" key="1">
    <source>
        <dbReference type="SAM" id="MobiDB-lite"/>
    </source>
</evidence>
<dbReference type="EMBL" id="VAWA01000017">
    <property type="protein sequence ID" value="TLP72942.1"/>
    <property type="molecule type" value="Genomic_DNA"/>
</dbReference>
<keyword evidence="4" id="KW-1185">Reference proteome</keyword>
<keyword evidence="2" id="KW-0472">Membrane</keyword>
<dbReference type="RefSeq" id="WP_138170906.1">
    <property type="nucleotide sequence ID" value="NZ_VAWA01000017.1"/>
</dbReference>
<dbReference type="Pfam" id="PF20088">
    <property type="entry name" value="DUF6480"/>
    <property type="match status" value="1"/>
</dbReference>
<proteinExistence type="predicted"/>
<evidence type="ECO:0000313" key="3">
    <source>
        <dbReference type="EMBL" id="TLP72942.1"/>
    </source>
</evidence>
<gene>
    <name evidence="3" type="ORF">FEF27_10965</name>
</gene>
<accession>A0A5R9A2W2</accession>
<comment type="caution">
    <text evidence="3">The sequence shown here is derived from an EMBL/GenBank/DDBJ whole genome shotgun (WGS) entry which is preliminary data.</text>
</comment>
<sequence>MSERHPEPGPGPEESPGLDSGNSVRPGDTPPDAGTGDDQSHGAPPAKSPKGSKPLIIVGGIGVAILLLIFVGYIAGIIA</sequence>
<evidence type="ECO:0000313" key="4">
    <source>
        <dbReference type="Proteomes" id="UP000306544"/>
    </source>
</evidence>
<feature type="region of interest" description="Disordered" evidence="1">
    <location>
        <begin position="1"/>
        <end position="53"/>
    </location>
</feature>
<reference evidence="3 4" key="1">
    <citation type="submission" date="2019-05" db="EMBL/GenBank/DDBJ databases">
        <title>Nesterenkonia sp. GY239, isolated from the Southern Atlantic Ocean.</title>
        <authorList>
            <person name="Zhang G."/>
        </authorList>
    </citation>
    <scope>NUCLEOTIDE SEQUENCE [LARGE SCALE GENOMIC DNA]</scope>
    <source>
        <strain evidence="3 4">GY239</strain>
    </source>
</reference>
<dbReference type="Proteomes" id="UP000306544">
    <property type="component" value="Unassembled WGS sequence"/>
</dbReference>
<keyword evidence="2" id="KW-0812">Transmembrane</keyword>
<name>A0A5R9A2W2_9MICC</name>
<keyword evidence="2" id="KW-1133">Transmembrane helix</keyword>